<evidence type="ECO:0000313" key="10">
    <source>
        <dbReference type="Proteomes" id="UP000075806"/>
    </source>
</evidence>
<dbReference type="GO" id="GO:0044341">
    <property type="term" value="P:sodium-dependent phosphate transport"/>
    <property type="evidence" value="ECO:0007669"/>
    <property type="project" value="InterPro"/>
</dbReference>
<evidence type="ECO:0000313" key="9">
    <source>
        <dbReference type="EMBL" id="KYG32119.1"/>
    </source>
</evidence>
<keyword evidence="4 7" id="KW-1133">Transmembrane helix</keyword>
<feature type="transmembrane region" description="Helical" evidence="7">
    <location>
        <begin position="54"/>
        <end position="82"/>
    </location>
</feature>
<feature type="transmembrane region" description="Helical" evidence="7">
    <location>
        <begin position="290"/>
        <end position="311"/>
    </location>
</feature>
<evidence type="ECO:0000256" key="2">
    <source>
        <dbReference type="ARBA" id="ARBA00022475"/>
    </source>
</evidence>
<evidence type="ECO:0000256" key="1">
    <source>
        <dbReference type="ARBA" id="ARBA00004651"/>
    </source>
</evidence>
<dbReference type="Pfam" id="PF01895">
    <property type="entry name" value="PhoU"/>
    <property type="match status" value="2"/>
</dbReference>
<accession>A0A162E9T8</accession>
<sequence length="542" mass="58867">MIDINIQETIFYFLGGLGIFLFGIKFMGDGLKNAAGNRLREILDKMTSNPFKGVLAGVLVTILIQSSTGTTALTVGLVSAGFMTLRQAIGVIMGANIGTTATAFIIGIDIGEYALPILFVGTALIFFFKKPVINYVGQVFFGFGALFYGLKLMSGSVKPLAGLDAFHQLTLSMSDNPLLGVLVGTVMTVIIQSSTATIGILQGFMTEGAMTLKAALPVLLGDNLGTTVTALLAAIGTTIAARRAAMVHVVFNLIGAVMFLILLAPFTLLIEYFQQSLGLNGAMTVAFAHGSYNVMNTIIQFPFVGALAWIVTKIIPGEDKTIDYKANLSPLLLEQSYSVALGQAKEEVLRMGNYATEGLNEAVKYLDTKDKKYGELVMQYEEAINHFDHKVTDYLVSMSGHTMSESDTKLHTVLVNSVRDIERVGDHMENVKELVDYQLSNKFELSGSALKELDEMFDLTISTYNDSLQSLSTLDKSLAEEVLQKEEKIDKMERNLRKKHIKRLNDGICTGSAGIVFVDIISNLERIGDHAVNIAEAVLEDS</sequence>
<dbReference type="SUPFAM" id="SSF109755">
    <property type="entry name" value="PhoU-like"/>
    <property type="match status" value="1"/>
</dbReference>
<evidence type="ECO:0000256" key="5">
    <source>
        <dbReference type="ARBA" id="ARBA00023136"/>
    </source>
</evidence>
<proteinExistence type="predicted"/>
<gene>
    <name evidence="9" type="ORF">AZF04_04940</name>
</gene>
<dbReference type="InterPro" id="IPR038078">
    <property type="entry name" value="PhoU-like_sf"/>
</dbReference>
<keyword evidence="2" id="KW-1003">Cell membrane</keyword>
<feature type="transmembrane region" description="Helical" evidence="7">
    <location>
        <begin position="103"/>
        <end position="126"/>
    </location>
</feature>
<comment type="subcellular location">
    <subcellularLocation>
        <location evidence="1">Cell membrane</location>
        <topology evidence="1">Multi-pass membrane protein</topology>
    </subcellularLocation>
</comment>
<dbReference type="Gene3D" id="1.20.58.220">
    <property type="entry name" value="Phosphate transport system protein phou homolog 2, domain 2"/>
    <property type="match status" value="1"/>
</dbReference>
<feature type="domain" description="PhoU" evidence="8">
    <location>
        <begin position="348"/>
        <end position="434"/>
    </location>
</feature>
<comment type="caution">
    <text evidence="9">The sequence shown here is derived from an EMBL/GenBank/DDBJ whole genome shotgun (WGS) entry which is preliminary data.</text>
</comment>
<reference evidence="9" key="1">
    <citation type="submission" date="2016-02" db="EMBL/GenBank/DDBJ databases">
        <title>Genome sequence of Bacillus trypoxylicola KCTC 13244(T).</title>
        <authorList>
            <person name="Jeong H."/>
            <person name="Park S.-H."/>
            <person name="Choi S.-K."/>
        </authorList>
    </citation>
    <scope>NUCLEOTIDE SEQUENCE [LARGE SCALE GENOMIC DNA]</scope>
    <source>
        <strain evidence="9">KCTC 13244</strain>
    </source>
</reference>
<dbReference type="NCBIfam" id="NF037997">
    <property type="entry name" value="Na_Pi_symport"/>
    <property type="match status" value="1"/>
</dbReference>
<organism evidence="9 10">
    <name type="scientific">Alkalihalobacillus trypoxylicola</name>
    <dbReference type="NCBI Taxonomy" id="519424"/>
    <lineage>
        <taxon>Bacteria</taxon>
        <taxon>Bacillati</taxon>
        <taxon>Bacillota</taxon>
        <taxon>Bacilli</taxon>
        <taxon>Bacillales</taxon>
        <taxon>Bacillaceae</taxon>
        <taxon>Alkalihalobacillus</taxon>
    </lineage>
</organism>
<evidence type="ECO:0000256" key="3">
    <source>
        <dbReference type="ARBA" id="ARBA00022692"/>
    </source>
</evidence>
<dbReference type="Proteomes" id="UP000075806">
    <property type="component" value="Unassembled WGS sequence"/>
</dbReference>
<dbReference type="GO" id="GO:0005436">
    <property type="term" value="F:sodium:phosphate symporter activity"/>
    <property type="evidence" value="ECO:0007669"/>
    <property type="project" value="InterPro"/>
</dbReference>
<feature type="transmembrane region" description="Helical" evidence="7">
    <location>
        <begin position="249"/>
        <end position="270"/>
    </location>
</feature>
<evidence type="ECO:0000259" key="8">
    <source>
        <dbReference type="Pfam" id="PF01895"/>
    </source>
</evidence>
<dbReference type="Pfam" id="PF02690">
    <property type="entry name" value="Na_Pi_cotrans"/>
    <property type="match status" value="1"/>
</dbReference>
<feature type="transmembrane region" description="Helical" evidence="7">
    <location>
        <begin position="132"/>
        <end position="150"/>
    </location>
</feature>
<dbReference type="AlphaFoldDB" id="A0A162E9T8"/>
<feature type="transmembrane region" description="Helical" evidence="7">
    <location>
        <begin position="224"/>
        <end position="242"/>
    </location>
</feature>
<keyword evidence="6" id="KW-0175">Coiled coil</keyword>
<feature type="transmembrane region" description="Helical" evidence="7">
    <location>
        <begin position="9"/>
        <end position="28"/>
    </location>
</feature>
<dbReference type="PANTHER" id="PTHR10010:SF46">
    <property type="entry name" value="SODIUM-DEPENDENT PHOSPHATE TRANSPORT PROTEIN 2B"/>
    <property type="match status" value="1"/>
</dbReference>
<feature type="transmembrane region" description="Helical" evidence="7">
    <location>
        <begin position="178"/>
        <end position="204"/>
    </location>
</feature>
<dbReference type="NCBIfam" id="TIGR00704">
    <property type="entry name" value="NaPi_cotrn_rel"/>
    <property type="match status" value="1"/>
</dbReference>
<name>A0A162E9T8_9BACI</name>
<evidence type="ECO:0000256" key="4">
    <source>
        <dbReference type="ARBA" id="ARBA00022989"/>
    </source>
</evidence>
<dbReference type="InterPro" id="IPR003841">
    <property type="entry name" value="Na/Pi_transpt"/>
</dbReference>
<protein>
    <submittedName>
        <fullName evidence="9">Sodium-dependent phosphate transporter</fullName>
    </submittedName>
</protein>
<keyword evidence="5 7" id="KW-0472">Membrane</keyword>
<dbReference type="OrthoDB" id="9763003at2"/>
<evidence type="ECO:0000256" key="7">
    <source>
        <dbReference type="SAM" id="Phobius"/>
    </source>
</evidence>
<evidence type="ECO:0000256" key="6">
    <source>
        <dbReference type="SAM" id="Coils"/>
    </source>
</evidence>
<feature type="domain" description="PhoU" evidence="8">
    <location>
        <begin position="453"/>
        <end position="538"/>
    </location>
</feature>
<dbReference type="EMBL" id="LTAO01000012">
    <property type="protein sequence ID" value="KYG32119.1"/>
    <property type="molecule type" value="Genomic_DNA"/>
</dbReference>
<dbReference type="PANTHER" id="PTHR10010">
    <property type="entry name" value="SOLUTE CARRIER FAMILY 34 SODIUM PHOSPHATE , MEMBER 2-RELATED"/>
    <property type="match status" value="1"/>
</dbReference>
<keyword evidence="10" id="KW-1185">Reference proteome</keyword>
<keyword evidence="3 7" id="KW-0812">Transmembrane</keyword>
<dbReference type="InterPro" id="IPR026022">
    <property type="entry name" value="PhoU_dom"/>
</dbReference>
<feature type="coiled-coil region" evidence="6">
    <location>
        <begin position="475"/>
        <end position="502"/>
    </location>
</feature>
<dbReference type="RefSeq" id="WP_061948439.1">
    <property type="nucleotide sequence ID" value="NZ_LTAO01000012.1"/>
</dbReference>
<dbReference type="InterPro" id="IPR004633">
    <property type="entry name" value="NaPi_cotrn-rel/YqeW-like"/>
</dbReference>
<dbReference type="GO" id="GO:0005886">
    <property type="term" value="C:plasma membrane"/>
    <property type="evidence" value="ECO:0007669"/>
    <property type="project" value="UniProtKB-SubCell"/>
</dbReference>